<dbReference type="InterPro" id="IPR016032">
    <property type="entry name" value="Sig_transdc_resp-reg_C-effctor"/>
</dbReference>
<dbReference type="InterPro" id="IPR000792">
    <property type="entry name" value="Tscrpt_reg_LuxR_C"/>
</dbReference>
<name>A0A0R3Q5N8_9BILA</name>
<feature type="domain" description="HTH luxR-type" evidence="1">
    <location>
        <begin position="1"/>
        <end position="44"/>
    </location>
</feature>
<dbReference type="PROSITE" id="PS50043">
    <property type="entry name" value="HTH_LUXR_2"/>
    <property type="match status" value="1"/>
</dbReference>
<evidence type="ECO:0000259" key="1">
    <source>
        <dbReference type="PROSITE" id="PS50043"/>
    </source>
</evidence>
<dbReference type="WBParaSite" id="BTMF_0000163301-mRNA-1">
    <property type="protein sequence ID" value="BTMF_0000163301-mRNA-1"/>
    <property type="gene ID" value="BTMF_0000163301"/>
</dbReference>
<dbReference type="GO" id="GO:0016987">
    <property type="term" value="F:sigma factor activity"/>
    <property type="evidence" value="ECO:0007669"/>
    <property type="project" value="InterPro"/>
</dbReference>
<reference evidence="2" key="1">
    <citation type="submission" date="2017-02" db="UniProtKB">
        <authorList>
            <consortium name="WormBaseParasite"/>
        </authorList>
    </citation>
    <scope>IDENTIFICATION</scope>
</reference>
<dbReference type="InterPro" id="IPR036388">
    <property type="entry name" value="WH-like_DNA-bd_sf"/>
</dbReference>
<dbReference type="InterPro" id="IPR013249">
    <property type="entry name" value="RNA_pol_sigma70_r4_t2"/>
</dbReference>
<dbReference type="Pfam" id="PF08281">
    <property type="entry name" value="Sigma70_r4_2"/>
    <property type="match status" value="1"/>
</dbReference>
<sequence>LSYKEIARKLNRSFSTVDHQLRSARSKLGVSSTARLVNLMSGTRAH</sequence>
<dbReference type="Gene3D" id="1.10.10.10">
    <property type="entry name" value="Winged helix-like DNA-binding domain superfamily/Winged helix DNA-binding domain"/>
    <property type="match status" value="1"/>
</dbReference>
<proteinExistence type="predicted"/>
<dbReference type="GO" id="GO:0006352">
    <property type="term" value="P:DNA-templated transcription initiation"/>
    <property type="evidence" value="ECO:0007669"/>
    <property type="project" value="InterPro"/>
</dbReference>
<dbReference type="AlphaFoldDB" id="A0A0R3Q5N8"/>
<dbReference type="SUPFAM" id="SSF46894">
    <property type="entry name" value="C-terminal effector domain of the bipartite response regulators"/>
    <property type="match status" value="1"/>
</dbReference>
<protein>
    <submittedName>
        <fullName evidence="2">HTH luxR-type domain-containing protein</fullName>
    </submittedName>
</protein>
<dbReference type="GO" id="GO:0003677">
    <property type="term" value="F:DNA binding"/>
    <property type="evidence" value="ECO:0007669"/>
    <property type="project" value="InterPro"/>
</dbReference>
<accession>A0A0R3Q5N8</accession>
<organism evidence="2">
    <name type="scientific">Brugia timori</name>
    <dbReference type="NCBI Taxonomy" id="42155"/>
    <lineage>
        <taxon>Eukaryota</taxon>
        <taxon>Metazoa</taxon>
        <taxon>Ecdysozoa</taxon>
        <taxon>Nematoda</taxon>
        <taxon>Chromadorea</taxon>
        <taxon>Rhabditida</taxon>
        <taxon>Spirurina</taxon>
        <taxon>Spiruromorpha</taxon>
        <taxon>Filarioidea</taxon>
        <taxon>Onchocercidae</taxon>
        <taxon>Brugia</taxon>
    </lineage>
</organism>
<evidence type="ECO:0000313" key="2">
    <source>
        <dbReference type="WBParaSite" id="BTMF_0000163301-mRNA-1"/>
    </source>
</evidence>